<dbReference type="PANTHER" id="PTHR10954">
    <property type="entry name" value="RIBONUCLEASE H2 SUBUNIT A"/>
    <property type="match status" value="1"/>
</dbReference>
<dbReference type="HAMAP" id="MF_00052_B">
    <property type="entry name" value="RNase_HII_B"/>
    <property type="match status" value="1"/>
</dbReference>
<dbReference type="InterPro" id="IPR022898">
    <property type="entry name" value="RNase_HII"/>
</dbReference>
<dbReference type="PROSITE" id="PS51975">
    <property type="entry name" value="RNASE_H_2"/>
    <property type="match status" value="1"/>
</dbReference>
<dbReference type="SUPFAM" id="SSF53098">
    <property type="entry name" value="Ribonuclease H-like"/>
    <property type="match status" value="1"/>
</dbReference>
<keyword evidence="12 14" id="KW-0378">Hydrolase</keyword>
<dbReference type="STRING" id="1620.IV67_GL000692"/>
<dbReference type="NCBIfam" id="NF000595">
    <property type="entry name" value="PRK00015.1-3"/>
    <property type="match status" value="1"/>
</dbReference>
<dbReference type="AlphaFoldDB" id="A0A0R2JIP4"/>
<comment type="function">
    <text evidence="3 14 16">Endonuclease that specifically degrades the RNA of RNA-DNA hybrids.</text>
</comment>
<evidence type="ECO:0000256" key="6">
    <source>
        <dbReference type="ARBA" id="ARBA00012180"/>
    </source>
</evidence>
<evidence type="ECO:0000256" key="9">
    <source>
        <dbReference type="ARBA" id="ARBA00022722"/>
    </source>
</evidence>
<dbReference type="EC" id="3.1.26.4" evidence="6 14"/>
<evidence type="ECO:0000256" key="14">
    <source>
        <dbReference type="HAMAP-Rule" id="MF_00052"/>
    </source>
</evidence>
<comment type="cofactor">
    <cofactor evidence="2">
        <name>Mg(2+)</name>
        <dbReference type="ChEBI" id="CHEBI:18420"/>
    </cofactor>
</comment>
<keyword evidence="11 14" id="KW-0255">Endonuclease</keyword>
<gene>
    <name evidence="14" type="primary">rnhB</name>
    <name evidence="18" type="ORF">IV67_GL000692</name>
</gene>
<dbReference type="InterPro" id="IPR001352">
    <property type="entry name" value="RNase_HII/HIII"/>
</dbReference>
<dbReference type="Pfam" id="PF01351">
    <property type="entry name" value="RNase_HII"/>
    <property type="match status" value="1"/>
</dbReference>
<dbReference type="GO" id="GO:0032299">
    <property type="term" value="C:ribonuclease H2 complex"/>
    <property type="evidence" value="ECO:0007669"/>
    <property type="project" value="TreeGrafter"/>
</dbReference>
<evidence type="ECO:0000256" key="3">
    <source>
        <dbReference type="ARBA" id="ARBA00004065"/>
    </source>
</evidence>
<comment type="caution">
    <text evidence="18">The sequence shown here is derived from an EMBL/GenBank/DDBJ whole genome shotgun (WGS) entry which is preliminary data.</text>
</comment>
<protein>
    <recommendedName>
        <fullName evidence="7 14">Ribonuclease HII</fullName>
        <shortName evidence="14">RNase HII</shortName>
        <ecNumber evidence="6 14">3.1.26.4</ecNumber>
    </recommendedName>
</protein>
<dbReference type="InterPro" id="IPR036397">
    <property type="entry name" value="RNaseH_sf"/>
</dbReference>
<dbReference type="NCBIfam" id="NF000594">
    <property type="entry name" value="PRK00015.1-1"/>
    <property type="match status" value="1"/>
</dbReference>
<feature type="domain" description="RNase H type-2" evidence="17">
    <location>
        <begin position="69"/>
        <end position="253"/>
    </location>
</feature>
<evidence type="ECO:0000313" key="18">
    <source>
        <dbReference type="EMBL" id="KRN77171.1"/>
    </source>
</evidence>
<dbReference type="InterPro" id="IPR012337">
    <property type="entry name" value="RNaseH-like_sf"/>
</dbReference>
<feature type="binding site" evidence="14 15">
    <location>
        <position position="167"/>
    </location>
    <ligand>
        <name>a divalent metal cation</name>
        <dbReference type="ChEBI" id="CHEBI:60240"/>
    </ligand>
</feature>
<feature type="binding site" evidence="14 15">
    <location>
        <position position="76"/>
    </location>
    <ligand>
        <name>a divalent metal cation</name>
        <dbReference type="ChEBI" id="CHEBI:60240"/>
    </ligand>
</feature>
<evidence type="ECO:0000256" key="4">
    <source>
        <dbReference type="ARBA" id="ARBA00004496"/>
    </source>
</evidence>
<comment type="subcellular location">
    <subcellularLocation>
        <location evidence="4 14">Cytoplasm</location>
    </subcellularLocation>
</comment>
<dbReference type="GO" id="GO:0003723">
    <property type="term" value="F:RNA binding"/>
    <property type="evidence" value="ECO:0007669"/>
    <property type="project" value="UniProtKB-UniRule"/>
</dbReference>
<comment type="catalytic activity">
    <reaction evidence="1 14 15 16">
        <text>Endonucleolytic cleavage to 5'-phosphomonoester.</text>
        <dbReference type="EC" id="3.1.26.4"/>
    </reaction>
</comment>
<evidence type="ECO:0000256" key="7">
    <source>
        <dbReference type="ARBA" id="ARBA00019179"/>
    </source>
</evidence>
<accession>A0A0R2JIP4</accession>
<keyword evidence="19" id="KW-1185">Reference proteome</keyword>
<evidence type="ECO:0000256" key="10">
    <source>
        <dbReference type="ARBA" id="ARBA00022723"/>
    </source>
</evidence>
<dbReference type="GO" id="GO:0030145">
    <property type="term" value="F:manganese ion binding"/>
    <property type="evidence" value="ECO:0007669"/>
    <property type="project" value="UniProtKB-UniRule"/>
</dbReference>
<evidence type="ECO:0000256" key="16">
    <source>
        <dbReference type="RuleBase" id="RU003515"/>
    </source>
</evidence>
<comment type="similarity">
    <text evidence="5 14 16">Belongs to the RNase HII family.</text>
</comment>
<dbReference type="RefSeq" id="WP_057788186.1">
    <property type="nucleotide sequence ID" value="NZ_JQCD01000024.1"/>
</dbReference>
<organism evidence="18 19">
    <name type="scientific">Weissella minor</name>
    <dbReference type="NCBI Taxonomy" id="1620"/>
    <lineage>
        <taxon>Bacteria</taxon>
        <taxon>Bacillati</taxon>
        <taxon>Bacillota</taxon>
        <taxon>Bacilli</taxon>
        <taxon>Lactobacillales</taxon>
        <taxon>Lactobacillaceae</taxon>
        <taxon>Weissella</taxon>
    </lineage>
</organism>
<keyword evidence="13 14" id="KW-0464">Manganese</keyword>
<dbReference type="GO" id="GO:0005737">
    <property type="term" value="C:cytoplasm"/>
    <property type="evidence" value="ECO:0007669"/>
    <property type="project" value="UniProtKB-SubCell"/>
</dbReference>
<dbReference type="GO" id="GO:0004523">
    <property type="term" value="F:RNA-DNA hybrid ribonuclease activity"/>
    <property type="evidence" value="ECO:0007669"/>
    <property type="project" value="UniProtKB-UniRule"/>
</dbReference>
<evidence type="ECO:0000256" key="13">
    <source>
        <dbReference type="ARBA" id="ARBA00023211"/>
    </source>
</evidence>
<evidence type="ECO:0000256" key="15">
    <source>
        <dbReference type="PROSITE-ProRule" id="PRU01319"/>
    </source>
</evidence>
<dbReference type="FunFam" id="3.30.420.10:FF:000006">
    <property type="entry name" value="Ribonuclease HII"/>
    <property type="match status" value="1"/>
</dbReference>
<dbReference type="GO" id="GO:0043137">
    <property type="term" value="P:DNA replication, removal of RNA primer"/>
    <property type="evidence" value="ECO:0007669"/>
    <property type="project" value="TreeGrafter"/>
</dbReference>
<sequence>MKPKRATISEIKTALAENPASVSQWQDDERVGVQKLLQQFERNQAKLADQRDAFDQRLSFEKAAWLDNKQLAGVDEVGRGPLAGPVVAGAVVIDDHFDLVAVHDSKQLSAKKRMQLDAQIKSEVVDYAFGVVDAQMIDEVNIYEASRIAMKQAIEQLQVPVDGLLIDAMTVDMDLPQEKLIKGDDRSISIGAASILAKNYRDELMVQYDQQYPGYDFAKNAGYGTKAHLAGLEALGPCPIHRMTFAPVKNYHK</sequence>
<evidence type="ECO:0000256" key="5">
    <source>
        <dbReference type="ARBA" id="ARBA00007383"/>
    </source>
</evidence>
<keyword evidence="9 14" id="KW-0540">Nuclease</keyword>
<dbReference type="Gene3D" id="3.30.420.10">
    <property type="entry name" value="Ribonuclease H-like superfamily/Ribonuclease H"/>
    <property type="match status" value="1"/>
</dbReference>
<comment type="cofactor">
    <cofactor evidence="14 15">
        <name>Mn(2+)</name>
        <dbReference type="ChEBI" id="CHEBI:29035"/>
    </cofactor>
    <cofactor evidence="14 15">
        <name>Mg(2+)</name>
        <dbReference type="ChEBI" id="CHEBI:18420"/>
    </cofactor>
    <text evidence="14 15">Manganese or magnesium. Binds 1 divalent metal ion per monomer in the absence of substrate. May bind a second metal ion after substrate binding.</text>
</comment>
<keyword evidence="10 14" id="KW-0479">Metal-binding</keyword>
<keyword evidence="8 14" id="KW-0963">Cytoplasm</keyword>
<evidence type="ECO:0000256" key="11">
    <source>
        <dbReference type="ARBA" id="ARBA00022759"/>
    </source>
</evidence>
<dbReference type="GO" id="GO:0006298">
    <property type="term" value="P:mismatch repair"/>
    <property type="evidence" value="ECO:0007669"/>
    <property type="project" value="TreeGrafter"/>
</dbReference>
<reference evidence="18 19" key="1">
    <citation type="journal article" date="2015" name="Genome Announc.">
        <title>Expanding the biotechnology potential of lactobacilli through comparative genomics of 213 strains and associated genera.</title>
        <authorList>
            <person name="Sun Z."/>
            <person name="Harris H.M."/>
            <person name="McCann A."/>
            <person name="Guo C."/>
            <person name="Argimon S."/>
            <person name="Zhang W."/>
            <person name="Yang X."/>
            <person name="Jeffery I.B."/>
            <person name="Cooney J.C."/>
            <person name="Kagawa T.F."/>
            <person name="Liu W."/>
            <person name="Song Y."/>
            <person name="Salvetti E."/>
            <person name="Wrobel A."/>
            <person name="Rasinkangas P."/>
            <person name="Parkhill J."/>
            <person name="Rea M.C."/>
            <person name="O'Sullivan O."/>
            <person name="Ritari J."/>
            <person name="Douillard F.P."/>
            <person name="Paul Ross R."/>
            <person name="Yang R."/>
            <person name="Briner A.E."/>
            <person name="Felis G.E."/>
            <person name="de Vos W.M."/>
            <person name="Barrangou R."/>
            <person name="Klaenhammer T.R."/>
            <person name="Caufield P.W."/>
            <person name="Cui Y."/>
            <person name="Zhang H."/>
            <person name="O'Toole P.W."/>
        </authorList>
    </citation>
    <scope>NUCLEOTIDE SEQUENCE [LARGE SCALE GENOMIC DNA]</scope>
    <source>
        <strain evidence="18 19">DSM 20014</strain>
    </source>
</reference>
<evidence type="ECO:0000256" key="12">
    <source>
        <dbReference type="ARBA" id="ARBA00022801"/>
    </source>
</evidence>
<dbReference type="Proteomes" id="UP000051673">
    <property type="component" value="Unassembled WGS sequence"/>
</dbReference>
<dbReference type="PATRIC" id="fig|1620.3.peg.701"/>
<dbReference type="EMBL" id="JQCD01000024">
    <property type="protein sequence ID" value="KRN77171.1"/>
    <property type="molecule type" value="Genomic_DNA"/>
</dbReference>
<dbReference type="InterPro" id="IPR024567">
    <property type="entry name" value="RNase_HII/HIII_dom"/>
</dbReference>
<evidence type="ECO:0000256" key="2">
    <source>
        <dbReference type="ARBA" id="ARBA00001946"/>
    </source>
</evidence>
<evidence type="ECO:0000256" key="8">
    <source>
        <dbReference type="ARBA" id="ARBA00022490"/>
    </source>
</evidence>
<dbReference type="CDD" id="cd07182">
    <property type="entry name" value="RNase_HII_bacteria_HII_like"/>
    <property type="match status" value="1"/>
</dbReference>
<feature type="binding site" evidence="14 15">
    <location>
        <position position="75"/>
    </location>
    <ligand>
        <name>a divalent metal cation</name>
        <dbReference type="ChEBI" id="CHEBI:60240"/>
    </ligand>
</feature>
<proteinExistence type="inferred from homology"/>
<name>A0A0R2JIP4_9LACO</name>
<evidence type="ECO:0000259" key="17">
    <source>
        <dbReference type="PROSITE" id="PS51975"/>
    </source>
</evidence>
<dbReference type="PANTHER" id="PTHR10954:SF18">
    <property type="entry name" value="RIBONUCLEASE HII"/>
    <property type="match status" value="1"/>
</dbReference>
<evidence type="ECO:0000313" key="19">
    <source>
        <dbReference type="Proteomes" id="UP000051673"/>
    </source>
</evidence>
<evidence type="ECO:0000256" key="1">
    <source>
        <dbReference type="ARBA" id="ARBA00000077"/>
    </source>
</evidence>
<dbReference type="OrthoDB" id="9803420at2"/>